<evidence type="ECO:0000256" key="1">
    <source>
        <dbReference type="SAM" id="Phobius"/>
    </source>
</evidence>
<comment type="caution">
    <text evidence="2">The sequence shown here is derived from an EMBL/GenBank/DDBJ whole genome shotgun (WGS) entry which is preliminary data.</text>
</comment>
<dbReference type="AlphaFoldDB" id="A0AAV9GDV7"/>
<evidence type="ECO:0000313" key="3">
    <source>
        <dbReference type="Proteomes" id="UP001321760"/>
    </source>
</evidence>
<dbReference type="Proteomes" id="UP001321760">
    <property type="component" value="Unassembled WGS sequence"/>
</dbReference>
<organism evidence="2 3">
    <name type="scientific">Podospora aff. communis PSN243</name>
    <dbReference type="NCBI Taxonomy" id="3040156"/>
    <lineage>
        <taxon>Eukaryota</taxon>
        <taxon>Fungi</taxon>
        <taxon>Dikarya</taxon>
        <taxon>Ascomycota</taxon>
        <taxon>Pezizomycotina</taxon>
        <taxon>Sordariomycetes</taxon>
        <taxon>Sordariomycetidae</taxon>
        <taxon>Sordariales</taxon>
        <taxon>Podosporaceae</taxon>
        <taxon>Podospora</taxon>
    </lineage>
</organism>
<evidence type="ECO:0000313" key="2">
    <source>
        <dbReference type="EMBL" id="KAK4445846.1"/>
    </source>
</evidence>
<sequence length="197" mass="22115">MEHKVPERSHRGRMELRSEWEMPREPPTAMSTLPKELLLPYPAWSTYFFRGMLAIYETGVLAFAVWVFHRWQQFEPVRGVELPFPKDRYTIPLIVIVAALLANLSALVAIIAKRYHVAGLWRWMALMDAAVGALGIYGSIMMTTRSEGGRKGADIAWLDNHNIVAALLFALGTAHSISCLGGLVGMRLVAIRRKDLA</sequence>
<name>A0AAV9GDV7_9PEZI</name>
<accession>A0AAV9GDV7</accession>
<feature type="transmembrane region" description="Helical" evidence="1">
    <location>
        <begin position="163"/>
        <end position="184"/>
    </location>
</feature>
<dbReference type="EMBL" id="MU865961">
    <property type="protein sequence ID" value="KAK4445846.1"/>
    <property type="molecule type" value="Genomic_DNA"/>
</dbReference>
<keyword evidence="1" id="KW-0812">Transmembrane</keyword>
<keyword evidence="1" id="KW-1133">Transmembrane helix</keyword>
<proteinExistence type="predicted"/>
<reference evidence="2" key="1">
    <citation type="journal article" date="2023" name="Mol. Phylogenet. Evol.">
        <title>Genome-scale phylogeny and comparative genomics of the fungal order Sordariales.</title>
        <authorList>
            <person name="Hensen N."/>
            <person name="Bonometti L."/>
            <person name="Westerberg I."/>
            <person name="Brannstrom I.O."/>
            <person name="Guillou S."/>
            <person name="Cros-Aarteil S."/>
            <person name="Calhoun S."/>
            <person name="Haridas S."/>
            <person name="Kuo A."/>
            <person name="Mondo S."/>
            <person name="Pangilinan J."/>
            <person name="Riley R."/>
            <person name="LaButti K."/>
            <person name="Andreopoulos B."/>
            <person name="Lipzen A."/>
            <person name="Chen C."/>
            <person name="Yan M."/>
            <person name="Daum C."/>
            <person name="Ng V."/>
            <person name="Clum A."/>
            <person name="Steindorff A."/>
            <person name="Ohm R.A."/>
            <person name="Martin F."/>
            <person name="Silar P."/>
            <person name="Natvig D.O."/>
            <person name="Lalanne C."/>
            <person name="Gautier V."/>
            <person name="Ament-Velasquez S.L."/>
            <person name="Kruys A."/>
            <person name="Hutchinson M.I."/>
            <person name="Powell A.J."/>
            <person name="Barry K."/>
            <person name="Miller A.N."/>
            <person name="Grigoriev I.V."/>
            <person name="Debuchy R."/>
            <person name="Gladieux P."/>
            <person name="Hiltunen Thoren M."/>
            <person name="Johannesson H."/>
        </authorList>
    </citation>
    <scope>NUCLEOTIDE SEQUENCE</scope>
    <source>
        <strain evidence="2">PSN243</strain>
    </source>
</reference>
<keyword evidence="3" id="KW-1185">Reference proteome</keyword>
<reference evidence="2" key="2">
    <citation type="submission" date="2023-05" db="EMBL/GenBank/DDBJ databases">
        <authorList>
            <consortium name="Lawrence Berkeley National Laboratory"/>
            <person name="Steindorff A."/>
            <person name="Hensen N."/>
            <person name="Bonometti L."/>
            <person name="Westerberg I."/>
            <person name="Brannstrom I.O."/>
            <person name="Guillou S."/>
            <person name="Cros-Aarteil S."/>
            <person name="Calhoun S."/>
            <person name="Haridas S."/>
            <person name="Kuo A."/>
            <person name="Mondo S."/>
            <person name="Pangilinan J."/>
            <person name="Riley R."/>
            <person name="Labutti K."/>
            <person name="Andreopoulos B."/>
            <person name="Lipzen A."/>
            <person name="Chen C."/>
            <person name="Yanf M."/>
            <person name="Daum C."/>
            <person name="Ng V."/>
            <person name="Clum A."/>
            <person name="Ohm R."/>
            <person name="Martin F."/>
            <person name="Silar P."/>
            <person name="Natvig D."/>
            <person name="Lalanne C."/>
            <person name="Gautier V."/>
            <person name="Ament-Velasquez S.L."/>
            <person name="Kruys A."/>
            <person name="Hutchinson M.I."/>
            <person name="Powell A.J."/>
            <person name="Barry K."/>
            <person name="Miller A.N."/>
            <person name="Grigoriev I.V."/>
            <person name="Debuchy R."/>
            <person name="Gladieux P."/>
            <person name="Thoren M.H."/>
            <person name="Johannesson H."/>
        </authorList>
    </citation>
    <scope>NUCLEOTIDE SEQUENCE</scope>
    <source>
        <strain evidence="2">PSN243</strain>
    </source>
</reference>
<keyword evidence="1" id="KW-0472">Membrane</keyword>
<feature type="transmembrane region" description="Helical" evidence="1">
    <location>
        <begin position="123"/>
        <end position="143"/>
    </location>
</feature>
<evidence type="ECO:0008006" key="4">
    <source>
        <dbReference type="Google" id="ProtNLM"/>
    </source>
</evidence>
<feature type="transmembrane region" description="Helical" evidence="1">
    <location>
        <begin position="47"/>
        <end position="69"/>
    </location>
</feature>
<gene>
    <name evidence="2" type="ORF">QBC34DRAFT_441265</name>
</gene>
<protein>
    <recommendedName>
        <fullName evidence="4">MARVEL domain-containing protein</fullName>
    </recommendedName>
</protein>
<feature type="transmembrane region" description="Helical" evidence="1">
    <location>
        <begin position="89"/>
        <end position="111"/>
    </location>
</feature>